<evidence type="ECO:0000256" key="1">
    <source>
        <dbReference type="ARBA" id="ARBA00008078"/>
    </source>
</evidence>
<dbReference type="Pfam" id="PF26577">
    <property type="entry name" value="TSEN34_N"/>
    <property type="match status" value="1"/>
</dbReference>
<name>A0A9P4NJC2_9PEZI</name>
<dbReference type="PANTHER" id="PTHR13070:SF0">
    <property type="entry name" value="TRNA-SPLICING ENDONUCLEASE SUBUNIT SEN34"/>
    <property type="match status" value="1"/>
</dbReference>
<dbReference type="AlphaFoldDB" id="A0A9P4NJC2"/>
<dbReference type="PANTHER" id="PTHR13070">
    <property type="entry name" value="TRNA-SPLICING ENDONUCLEASE SUBUNIT SEN34-RELATED"/>
    <property type="match status" value="1"/>
</dbReference>
<evidence type="ECO:0000256" key="6">
    <source>
        <dbReference type="SAM" id="MobiDB-lite"/>
    </source>
</evidence>
<dbReference type="InterPro" id="IPR059049">
    <property type="entry name" value="TSEN34_N"/>
</dbReference>
<feature type="domain" description="tRNA intron endonuclease catalytic" evidence="7">
    <location>
        <begin position="590"/>
        <end position="660"/>
    </location>
</feature>
<feature type="domain" description="TSEN34 N-terminal" evidence="8">
    <location>
        <begin position="167"/>
        <end position="235"/>
    </location>
</feature>
<dbReference type="CDD" id="cd22363">
    <property type="entry name" value="tRNA-intron_lyase_C"/>
    <property type="match status" value="1"/>
</dbReference>
<dbReference type="GO" id="GO:0000379">
    <property type="term" value="P:tRNA-type intron splice site recognition and cleavage"/>
    <property type="evidence" value="ECO:0007669"/>
    <property type="project" value="TreeGrafter"/>
</dbReference>
<feature type="region of interest" description="Disordered" evidence="6">
    <location>
        <begin position="358"/>
        <end position="401"/>
    </location>
</feature>
<comment type="caution">
    <text evidence="9">The sequence shown here is derived from an EMBL/GenBank/DDBJ whole genome shotgun (WGS) entry which is preliminary data.</text>
</comment>
<accession>A0A9P4NJC2</accession>
<sequence length="774" mass="85661">MANVTVPLKQAVTEPGKFTSTSIDANSSPISDLQVKTPVAEDVVPVISNDSDLSKGIDADALAKEDLRAPIHYTVPISSANFTNAADTIVDEIVDFEAYAHLFYPELDVKSKNIKASSSSPEDTDIDTLKEVAHPHQSHNDVNFNLVEPDTSWSELAATIPMHQPFPIFQVGHCYFVFDYMEAMLIRTKYHMVGTLVGTLPQATQQNIYNGVPLQLMNEEVRLLVEMAAAYIVDDDHRHQTMINRIQQIQREDLERRTVWLKQQNLQKAAKRNMDEANTIYAQAKARKALAEPNENAVSVERGSPNTAKLRRSFSNASSKFKVNARKDPVLLEETIEEVEPNAKESSNTIFSKLKRTMSSASSSMRRPSSGSYRAVSSSGSDVPSPLRRSSGRAIARQSIGAPIFQSSTNAKVHEGMGFRDSDAVSKPSDVQGPATADAAESNKIQASELSSDSEATMLYNEARNDCFTAQMIYSTYTGPNIPTTTDAAVGPYSYRTSSWSLRSINRFLEIHKSLSHDFVPPTFVKNPDPEDRFVNDVLGLQSVYSGAAKRFQVKRKPHDLLYTPVVSFRLAADHPAQDPPAPLPEVSKGYSVFVHLHSMGMYMVPGLRFGSMWMAYPGDPLRFHSHFLIDEIKWDEEFDSMKITGGGRLGTGVKKSYLIGGKPGNGRGYAYEALSDEEKNYQMEAEARYREGHVRGQGINAINVVDDSTFEVDHSVADIADSALNVEDAIAGIDTDDDGVDDDVETDVKNARFAFGLRRLSHARIFSFEWGNM</sequence>
<evidence type="ECO:0000313" key="9">
    <source>
        <dbReference type="EMBL" id="KAF2423664.1"/>
    </source>
</evidence>
<dbReference type="InterPro" id="IPR036167">
    <property type="entry name" value="tRNA_intron_Endo_cat-like_sf"/>
</dbReference>
<dbReference type="SUPFAM" id="SSF53032">
    <property type="entry name" value="tRNA-intron endonuclease catalytic domain-like"/>
    <property type="match status" value="1"/>
</dbReference>
<dbReference type="Pfam" id="PF01974">
    <property type="entry name" value="tRNA_int_endo"/>
    <property type="match status" value="1"/>
</dbReference>
<dbReference type="InterPro" id="IPR011856">
    <property type="entry name" value="tRNA_endonuc-like_dom_sf"/>
</dbReference>
<keyword evidence="3" id="KW-0819">tRNA processing</keyword>
<reference evidence="9" key="1">
    <citation type="journal article" date="2020" name="Stud. Mycol.">
        <title>101 Dothideomycetes genomes: a test case for predicting lifestyles and emergence of pathogens.</title>
        <authorList>
            <person name="Haridas S."/>
            <person name="Albert R."/>
            <person name="Binder M."/>
            <person name="Bloem J."/>
            <person name="Labutti K."/>
            <person name="Salamov A."/>
            <person name="Andreopoulos B."/>
            <person name="Baker S."/>
            <person name="Barry K."/>
            <person name="Bills G."/>
            <person name="Bluhm B."/>
            <person name="Cannon C."/>
            <person name="Castanera R."/>
            <person name="Culley D."/>
            <person name="Daum C."/>
            <person name="Ezra D."/>
            <person name="Gonzalez J."/>
            <person name="Henrissat B."/>
            <person name="Kuo A."/>
            <person name="Liang C."/>
            <person name="Lipzen A."/>
            <person name="Lutzoni F."/>
            <person name="Magnuson J."/>
            <person name="Mondo S."/>
            <person name="Nolan M."/>
            <person name="Ohm R."/>
            <person name="Pangilinan J."/>
            <person name="Park H.-J."/>
            <person name="Ramirez L."/>
            <person name="Alfaro M."/>
            <person name="Sun H."/>
            <person name="Tritt A."/>
            <person name="Yoshinaga Y."/>
            <person name="Zwiers L.-H."/>
            <person name="Turgeon B."/>
            <person name="Goodwin S."/>
            <person name="Spatafora J."/>
            <person name="Crous P."/>
            <person name="Grigoriev I."/>
        </authorList>
    </citation>
    <scope>NUCLEOTIDE SEQUENCE</scope>
    <source>
        <strain evidence="9">CBS 130266</strain>
    </source>
</reference>
<evidence type="ECO:0000256" key="5">
    <source>
        <dbReference type="ARBA" id="ARBA00034031"/>
    </source>
</evidence>
<dbReference type="GO" id="GO:0003676">
    <property type="term" value="F:nucleic acid binding"/>
    <property type="evidence" value="ECO:0007669"/>
    <property type="project" value="InterPro"/>
</dbReference>
<feature type="region of interest" description="Disordered" evidence="6">
    <location>
        <begin position="419"/>
        <end position="451"/>
    </location>
</feature>
<evidence type="ECO:0000259" key="7">
    <source>
        <dbReference type="Pfam" id="PF01974"/>
    </source>
</evidence>
<keyword evidence="4" id="KW-0456">Lyase</keyword>
<evidence type="ECO:0000313" key="10">
    <source>
        <dbReference type="Proteomes" id="UP000800235"/>
    </source>
</evidence>
<feature type="compositionally biased region" description="Low complexity" evidence="6">
    <location>
        <begin position="358"/>
        <end position="381"/>
    </location>
</feature>
<dbReference type="Gene3D" id="3.40.1350.10">
    <property type="match status" value="1"/>
</dbReference>
<organism evidence="9 10">
    <name type="scientific">Tothia fuscella</name>
    <dbReference type="NCBI Taxonomy" id="1048955"/>
    <lineage>
        <taxon>Eukaryota</taxon>
        <taxon>Fungi</taxon>
        <taxon>Dikarya</taxon>
        <taxon>Ascomycota</taxon>
        <taxon>Pezizomycotina</taxon>
        <taxon>Dothideomycetes</taxon>
        <taxon>Pleosporomycetidae</taxon>
        <taxon>Venturiales</taxon>
        <taxon>Cylindrosympodiaceae</taxon>
        <taxon>Tothia</taxon>
    </lineage>
</organism>
<gene>
    <name evidence="9" type="ORF">EJ08DRAFT_664250</name>
</gene>
<protein>
    <recommendedName>
        <fullName evidence="2">tRNA-intron lyase</fullName>
        <ecNumber evidence="2">4.6.1.16</ecNumber>
    </recommendedName>
</protein>
<dbReference type="OrthoDB" id="48041at2759"/>
<dbReference type="GO" id="GO:0005634">
    <property type="term" value="C:nucleus"/>
    <property type="evidence" value="ECO:0007669"/>
    <property type="project" value="UniProtKB-ARBA"/>
</dbReference>
<dbReference type="InterPro" id="IPR006677">
    <property type="entry name" value="tRNA_intron_Endonuc_cat-like"/>
</dbReference>
<dbReference type="EMBL" id="MU007079">
    <property type="protein sequence ID" value="KAF2423664.1"/>
    <property type="molecule type" value="Genomic_DNA"/>
</dbReference>
<keyword evidence="10" id="KW-1185">Reference proteome</keyword>
<comment type="catalytic activity">
    <reaction evidence="5">
        <text>pretRNA = a 3'-half-tRNA molecule with a 5'-OH end + a 5'-half-tRNA molecule with a 2',3'-cyclic phosphate end + an intron with a 2',3'-cyclic phosphate and a 5'-hydroxyl terminus.</text>
        <dbReference type="EC" id="4.6.1.16"/>
    </reaction>
</comment>
<proteinExistence type="inferred from homology"/>
<comment type="similarity">
    <text evidence="1">Belongs to the tRNA-intron endonuclease family.</text>
</comment>
<dbReference type="EC" id="4.6.1.16" evidence="2"/>
<dbReference type="GO" id="GO:0000213">
    <property type="term" value="F:tRNA-intron lyase activity"/>
    <property type="evidence" value="ECO:0007669"/>
    <property type="project" value="UniProtKB-EC"/>
</dbReference>
<evidence type="ECO:0000256" key="4">
    <source>
        <dbReference type="ARBA" id="ARBA00023239"/>
    </source>
</evidence>
<dbReference type="Proteomes" id="UP000800235">
    <property type="component" value="Unassembled WGS sequence"/>
</dbReference>
<evidence type="ECO:0000259" key="8">
    <source>
        <dbReference type="Pfam" id="PF26577"/>
    </source>
</evidence>
<evidence type="ECO:0000256" key="2">
    <source>
        <dbReference type="ARBA" id="ARBA00012573"/>
    </source>
</evidence>
<evidence type="ECO:0000256" key="3">
    <source>
        <dbReference type="ARBA" id="ARBA00022694"/>
    </source>
</evidence>